<feature type="transmembrane region" description="Helical" evidence="1">
    <location>
        <begin position="35"/>
        <end position="53"/>
    </location>
</feature>
<reference evidence="2 3" key="1">
    <citation type="submission" date="2021-05" db="EMBL/GenBank/DDBJ databases">
        <title>The draft genome of Geobacter chapellei DSM 13688.</title>
        <authorList>
            <person name="Xu Z."/>
            <person name="Masuda Y."/>
            <person name="Itoh H."/>
            <person name="Senoo K."/>
        </authorList>
    </citation>
    <scope>NUCLEOTIDE SEQUENCE [LARGE SCALE GENOMIC DNA]</scope>
    <source>
        <strain evidence="2 3">DSM 13688</strain>
    </source>
</reference>
<feature type="transmembrane region" description="Helical" evidence="1">
    <location>
        <begin position="12"/>
        <end position="29"/>
    </location>
</feature>
<comment type="caution">
    <text evidence="2">The sequence shown here is derived from an EMBL/GenBank/DDBJ whole genome shotgun (WGS) entry which is preliminary data.</text>
</comment>
<accession>A0ABS5U7S8</accession>
<evidence type="ECO:0000313" key="2">
    <source>
        <dbReference type="EMBL" id="MBT1071727.1"/>
    </source>
</evidence>
<gene>
    <name evidence="2" type="ORF">KJB30_08030</name>
</gene>
<organism evidence="2 3">
    <name type="scientific">Pelotalea chapellei</name>
    <dbReference type="NCBI Taxonomy" id="44671"/>
    <lineage>
        <taxon>Bacteria</taxon>
        <taxon>Pseudomonadati</taxon>
        <taxon>Thermodesulfobacteriota</taxon>
        <taxon>Desulfuromonadia</taxon>
        <taxon>Geobacterales</taxon>
        <taxon>Geobacteraceae</taxon>
        <taxon>Pelotalea</taxon>
    </lineage>
</organism>
<dbReference type="EMBL" id="JAHDYS010000006">
    <property type="protein sequence ID" value="MBT1071727.1"/>
    <property type="molecule type" value="Genomic_DNA"/>
</dbReference>
<evidence type="ECO:0000313" key="3">
    <source>
        <dbReference type="Proteomes" id="UP000784128"/>
    </source>
</evidence>
<keyword evidence="3" id="KW-1185">Reference proteome</keyword>
<protein>
    <submittedName>
        <fullName evidence="2">Uncharacterized protein</fullName>
    </submittedName>
</protein>
<keyword evidence="1" id="KW-0472">Membrane</keyword>
<proteinExistence type="predicted"/>
<evidence type="ECO:0000256" key="1">
    <source>
        <dbReference type="SAM" id="Phobius"/>
    </source>
</evidence>
<keyword evidence="1" id="KW-1133">Transmembrane helix</keyword>
<dbReference type="Proteomes" id="UP000784128">
    <property type="component" value="Unassembled WGS sequence"/>
</dbReference>
<sequence>MTLSGKIQENAVFIEFLAGSGLAILFHLVLHKPDAAYSIFGIGILLALGTYLLREDLERTRRGLIEQYHHAHEITFAMARISEPECFLKAQDLLAGTIRTITQLQQGCIPLLETEFYMEGAKCADFVIKKILAVDPMTSGWNSRGALVNFYQANLRAVKRGVEISRIFIMNRDELSHPDVQKVLLCQLHDGISVRIAFRDELPAGNGMGSRDATSSYDFAIFDGHTAAEVLPQLGTYFGCKTSDAYNVEKLQRMYDLIAHSAHIIVEEHGEITVASTEALKAAA</sequence>
<keyword evidence="1" id="KW-0812">Transmembrane</keyword>
<name>A0ABS5U7S8_9BACT</name>
<dbReference type="RefSeq" id="WP_214297808.1">
    <property type="nucleotide sequence ID" value="NZ_JAHDYS010000006.1"/>
</dbReference>